<evidence type="ECO:0000259" key="8">
    <source>
        <dbReference type="PROSITE" id="PS00624"/>
    </source>
</evidence>
<dbReference type="InterPro" id="IPR036188">
    <property type="entry name" value="FAD/NAD-bd_sf"/>
</dbReference>
<protein>
    <recommendedName>
        <fullName evidence="7 8">Glucose-methanol-choline oxidoreductase N-terminal domain-containing protein</fullName>
    </recommendedName>
</protein>
<reference evidence="9" key="2">
    <citation type="submission" date="2015-06" db="UniProtKB">
        <authorList>
            <consortium name="EnsemblMetazoa"/>
        </authorList>
    </citation>
    <scope>IDENTIFICATION</scope>
</reference>
<comment type="cofactor">
    <cofactor evidence="1 5">
        <name>FAD</name>
        <dbReference type="ChEBI" id="CHEBI:57692"/>
    </cofactor>
</comment>
<dbReference type="Gene3D" id="3.30.560.10">
    <property type="entry name" value="Glucose Oxidase, domain 3"/>
    <property type="match status" value="1"/>
</dbReference>
<reference evidence="10" key="1">
    <citation type="submission" date="2011-08" db="EMBL/GenBank/DDBJ databases">
        <authorList>
            <person name="Rombauts S."/>
        </authorList>
    </citation>
    <scope>NUCLEOTIDE SEQUENCE</scope>
    <source>
        <strain evidence="10">London</strain>
    </source>
</reference>
<evidence type="ECO:0000256" key="5">
    <source>
        <dbReference type="PIRSR" id="PIRSR000137-2"/>
    </source>
</evidence>
<dbReference type="SUPFAM" id="SSF51905">
    <property type="entry name" value="FAD/NAD(P)-binding domain"/>
    <property type="match status" value="1"/>
</dbReference>
<evidence type="ECO:0000259" key="7">
    <source>
        <dbReference type="PROSITE" id="PS00623"/>
    </source>
</evidence>
<feature type="binding site" evidence="5">
    <location>
        <position position="125"/>
    </location>
    <ligand>
        <name>FAD</name>
        <dbReference type="ChEBI" id="CHEBI:57692"/>
    </ligand>
</feature>
<dbReference type="PIRSF" id="PIRSF000137">
    <property type="entry name" value="Alcohol_oxidase"/>
    <property type="match status" value="1"/>
</dbReference>
<keyword evidence="3 6" id="KW-0285">Flavoprotein</keyword>
<dbReference type="Proteomes" id="UP000015104">
    <property type="component" value="Unassembled WGS sequence"/>
</dbReference>
<comment type="similarity">
    <text evidence="2 6">Belongs to the GMC oxidoreductase family.</text>
</comment>
<evidence type="ECO:0000256" key="1">
    <source>
        <dbReference type="ARBA" id="ARBA00001974"/>
    </source>
</evidence>
<evidence type="ECO:0000313" key="10">
    <source>
        <dbReference type="Proteomes" id="UP000015104"/>
    </source>
</evidence>
<keyword evidence="4 5" id="KW-0274">FAD</keyword>
<feature type="domain" description="Glucose-methanol-choline oxidoreductase N-terminal" evidence="7">
    <location>
        <begin position="123"/>
        <end position="146"/>
    </location>
</feature>
<dbReference type="GO" id="GO:0016614">
    <property type="term" value="F:oxidoreductase activity, acting on CH-OH group of donors"/>
    <property type="evidence" value="ECO:0007669"/>
    <property type="project" value="InterPro"/>
</dbReference>
<dbReference type="PANTHER" id="PTHR11552:SF147">
    <property type="entry name" value="CHOLINE DEHYDROGENASE, MITOCHONDRIAL"/>
    <property type="match status" value="1"/>
</dbReference>
<dbReference type="STRING" id="32264.T1L6I5"/>
<accession>T1L6I5</accession>
<organism evidence="9 10">
    <name type="scientific">Tetranychus urticae</name>
    <name type="common">Two-spotted spider mite</name>
    <dbReference type="NCBI Taxonomy" id="32264"/>
    <lineage>
        <taxon>Eukaryota</taxon>
        <taxon>Metazoa</taxon>
        <taxon>Ecdysozoa</taxon>
        <taxon>Arthropoda</taxon>
        <taxon>Chelicerata</taxon>
        <taxon>Arachnida</taxon>
        <taxon>Acari</taxon>
        <taxon>Acariformes</taxon>
        <taxon>Trombidiformes</taxon>
        <taxon>Prostigmata</taxon>
        <taxon>Eleutherengona</taxon>
        <taxon>Raphignathae</taxon>
        <taxon>Tetranychoidea</taxon>
        <taxon>Tetranychidae</taxon>
        <taxon>Tetranychus</taxon>
    </lineage>
</organism>
<evidence type="ECO:0000256" key="4">
    <source>
        <dbReference type="ARBA" id="ARBA00022827"/>
    </source>
</evidence>
<name>T1L6I5_TETUR</name>
<dbReference type="PROSITE" id="PS00623">
    <property type="entry name" value="GMC_OXRED_1"/>
    <property type="match status" value="1"/>
</dbReference>
<dbReference type="Gene3D" id="3.50.50.60">
    <property type="entry name" value="FAD/NAD(P)-binding domain"/>
    <property type="match status" value="1"/>
</dbReference>
<dbReference type="HOGENOM" id="CLU_002865_7_0_1"/>
<dbReference type="GO" id="GO:0050660">
    <property type="term" value="F:flavin adenine dinucleotide binding"/>
    <property type="evidence" value="ECO:0007669"/>
    <property type="project" value="InterPro"/>
</dbReference>
<evidence type="ECO:0000256" key="6">
    <source>
        <dbReference type="RuleBase" id="RU003968"/>
    </source>
</evidence>
<feature type="binding site" evidence="5">
    <location>
        <begin position="534"/>
        <end position="535"/>
    </location>
    <ligand>
        <name>FAD</name>
        <dbReference type="ChEBI" id="CHEBI:57692"/>
    </ligand>
</feature>
<dbReference type="Pfam" id="PF00732">
    <property type="entry name" value="GMC_oxred_N"/>
    <property type="match status" value="1"/>
</dbReference>
<evidence type="ECO:0000256" key="2">
    <source>
        <dbReference type="ARBA" id="ARBA00010790"/>
    </source>
</evidence>
<proteinExistence type="inferred from homology"/>
<feature type="domain" description="Glucose-methanol-choline oxidoreductase N-terminal" evidence="8">
    <location>
        <begin position="296"/>
        <end position="310"/>
    </location>
</feature>
<evidence type="ECO:0000256" key="3">
    <source>
        <dbReference type="ARBA" id="ARBA00022630"/>
    </source>
</evidence>
<dbReference type="InterPro" id="IPR000172">
    <property type="entry name" value="GMC_OxRdtase_N"/>
</dbReference>
<dbReference type="Pfam" id="PF05199">
    <property type="entry name" value="GMC_oxred_C"/>
    <property type="match status" value="1"/>
</dbReference>
<sequence length="626" mass="69640">MKVRPRAISLLVHWFISIPENMLQITLVTTVTLDSCCLGPIASPYSLDVDRPSNNNNTYDYVIVGKSVRVLVIEAGGKENNFNNIPLFALLQQRTPIDWGYFSTPQTRSAQGLKNHQISTSRGKVVGGSSSINFMLYVRGNQLDYDRWQELGAAGWNSSAMNPYFVKMEDSRDSKREPGYHGTKGPMTISELNDPFEADTAILEGAREYGFNIGDYNGADQMRFQYGSHYIRDGRRCSTGRGYLGPASSRRNLDILLHSRADKIIFNGKRAIGVAFTSNKKDYQVFARNAVIISTGAIATPQLLMLSGIGPKDQLEKFNIPIVHESPGVGNNLQDHLFTLLLFRTNYGTSFAVERVDTVKSLVEYETSHTGPFASSGLNVNGFWRSKYADDSRPDIQFQAQSISLGNALSSYYLSYLFNINRETYVKYVLPNTNKDATIILVTLVRPRNTGTIKLASSDIKDSPLIDFNFFTDPRDLDATVEGCKLFLNISKTEAMKSVGAERFDSPLPGCEQYPLDSDDYLRCLMQTLTFTLWHSIGTAKMGSRGDPMAVVSPDLLVHGVENLMVIDTSVMPEITTGNTATPTIAIAERAADMIKGRVLRPQSLPFTDEDDIISDYVPYRIDHSI</sequence>
<dbReference type="PANTHER" id="PTHR11552">
    <property type="entry name" value="GLUCOSE-METHANOL-CHOLINE GMC OXIDOREDUCTASE"/>
    <property type="match status" value="1"/>
</dbReference>
<dbReference type="eggNOG" id="KOG1238">
    <property type="taxonomic scope" value="Eukaryota"/>
</dbReference>
<dbReference type="EnsemblMetazoa" id="tetur84g00020.1">
    <property type="protein sequence ID" value="tetur84g00020.1"/>
    <property type="gene ID" value="tetur84g00020"/>
</dbReference>
<evidence type="ECO:0000313" key="9">
    <source>
        <dbReference type="EnsemblMetazoa" id="tetur84g00020.1"/>
    </source>
</evidence>
<dbReference type="AlphaFoldDB" id="T1L6I5"/>
<dbReference type="InterPro" id="IPR012132">
    <property type="entry name" value="GMC_OxRdtase"/>
</dbReference>
<keyword evidence="10" id="KW-1185">Reference proteome</keyword>
<dbReference type="PROSITE" id="PS00624">
    <property type="entry name" value="GMC_OXRED_2"/>
    <property type="match status" value="1"/>
</dbReference>
<dbReference type="SUPFAM" id="SSF54373">
    <property type="entry name" value="FAD-linked reductases, C-terminal domain"/>
    <property type="match status" value="1"/>
</dbReference>
<dbReference type="EMBL" id="CAEY01001916">
    <property type="status" value="NOT_ANNOTATED_CDS"/>
    <property type="molecule type" value="Genomic_DNA"/>
</dbReference>
<dbReference type="InterPro" id="IPR007867">
    <property type="entry name" value="GMC_OxRtase_C"/>
</dbReference>